<dbReference type="PANTHER" id="PTHR16433">
    <property type="entry name" value="DOLICHOL-PHOSPHATE MANNOSYLTRANSFERASE SUBUNIT 3"/>
    <property type="match status" value="1"/>
</dbReference>
<evidence type="ECO:0000256" key="5">
    <source>
        <dbReference type="ARBA" id="ARBA00022989"/>
    </source>
</evidence>
<keyword evidence="4 7" id="KW-0256">Endoplasmic reticulum</keyword>
<evidence type="ECO:0000256" key="6">
    <source>
        <dbReference type="ARBA" id="ARBA00023136"/>
    </source>
</evidence>
<dbReference type="GO" id="GO:0006506">
    <property type="term" value="P:GPI anchor biosynthetic process"/>
    <property type="evidence" value="ECO:0007669"/>
    <property type="project" value="TreeGrafter"/>
</dbReference>
<protein>
    <recommendedName>
        <fullName evidence="7">Dolichol-phosphate mannosyltransferase subunit 3</fullName>
    </recommendedName>
</protein>
<comment type="caution">
    <text evidence="7">Lacks conserved residue(s) required for the propagation of feature annotation.</text>
</comment>
<evidence type="ECO:0000256" key="1">
    <source>
        <dbReference type="ARBA" id="ARBA00004477"/>
    </source>
</evidence>
<dbReference type="GO" id="GO:0005789">
    <property type="term" value="C:endoplasmic reticulum membrane"/>
    <property type="evidence" value="ECO:0007669"/>
    <property type="project" value="UniProtKB-SubCell"/>
</dbReference>
<evidence type="ECO:0000313" key="8">
    <source>
        <dbReference type="EMBL" id="EWM23529.1"/>
    </source>
</evidence>
<keyword evidence="8" id="KW-0808">Transferase</keyword>
<sequence length="169" mass="18564">MCCSGPTECSSRGCNEQIDITNSNNRKTTELVFAHTGTKGHYTTGVKGIGFLAFVFVSRVISMSRPPPSPALWAPPRWMGLLLLFTLCTAVWLMLYSDPLQSFHFTQPVTDVLETFPLWILVSLGAYALGSIGLSLMCFNTCPEAVVALSEDIRQAKADLWGKGFDIDH</sequence>
<dbReference type="PANTHER" id="PTHR16433:SF0">
    <property type="entry name" value="DOLICHOL-PHOSPHATE MANNOSYLTRANSFERASE SUBUNIT 3"/>
    <property type="match status" value="1"/>
</dbReference>
<dbReference type="GO" id="GO:0033185">
    <property type="term" value="C:dolichol-phosphate-mannose synthase complex"/>
    <property type="evidence" value="ECO:0007669"/>
    <property type="project" value="TreeGrafter"/>
</dbReference>
<dbReference type="AlphaFoldDB" id="W7TT83"/>
<dbReference type="Pfam" id="PF08285">
    <property type="entry name" value="DPM3"/>
    <property type="match status" value="1"/>
</dbReference>
<dbReference type="InterPro" id="IPR013174">
    <property type="entry name" value="DPM3"/>
</dbReference>
<dbReference type="GO" id="GO:0016757">
    <property type="term" value="F:glycosyltransferase activity"/>
    <property type="evidence" value="ECO:0007669"/>
    <property type="project" value="UniProtKB-KW"/>
</dbReference>
<name>W7TT83_9STRA</name>
<evidence type="ECO:0000256" key="3">
    <source>
        <dbReference type="ARBA" id="ARBA00022692"/>
    </source>
</evidence>
<comment type="caution">
    <text evidence="8">The sequence shown here is derived from an EMBL/GenBank/DDBJ whole genome shotgun (WGS) entry which is preliminary data.</text>
</comment>
<keyword evidence="9" id="KW-1185">Reference proteome</keyword>
<dbReference type="UniPathway" id="UPA00378"/>
<dbReference type="EMBL" id="AZIL01001592">
    <property type="protein sequence ID" value="EWM23529.1"/>
    <property type="molecule type" value="Genomic_DNA"/>
</dbReference>
<comment type="subunit">
    <text evidence="7">Component of the dolichol-phosphate mannose (DPM) synthase complex.</text>
</comment>
<evidence type="ECO:0000313" key="9">
    <source>
        <dbReference type="Proteomes" id="UP000019335"/>
    </source>
</evidence>
<comment type="pathway">
    <text evidence="7">Protein modification; protein glycosylation.</text>
</comment>
<dbReference type="Proteomes" id="UP000019335">
    <property type="component" value="Chromosome 16"/>
</dbReference>
<keyword evidence="6 7" id="KW-0472">Membrane</keyword>
<keyword evidence="8" id="KW-0328">Glycosyltransferase</keyword>
<accession>W7TT83</accession>
<reference evidence="8 9" key="1">
    <citation type="journal article" date="2014" name="Mol. Plant">
        <title>Chromosome Scale Genome Assembly and Transcriptome Profiling of Nannochloropsis gaditana in Nitrogen Depletion.</title>
        <authorList>
            <person name="Corteggiani Carpinelli E."/>
            <person name="Telatin A."/>
            <person name="Vitulo N."/>
            <person name="Forcato C."/>
            <person name="D'Angelo M."/>
            <person name="Schiavon R."/>
            <person name="Vezzi A."/>
            <person name="Giacometti G.M."/>
            <person name="Morosinotto T."/>
            <person name="Valle G."/>
        </authorList>
    </citation>
    <scope>NUCLEOTIDE SEQUENCE [LARGE SCALE GENOMIC DNA]</scope>
    <source>
        <strain evidence="8 9">B-31</strain>
    </source>
</reference>
<dbReference type="OrthoDB" id="2014333at2759"/>
<feature type="transmembrane region" description="Helical" evidence="7">
    <location>
        <begin position="78"/>
        <end position="96"/>
    </location>
</feature>
<evidence type="ECO:0000256" key="4">
    <source>
        <dbReference type="ARBA" id="ARBA00022824"/>
    </source>
</evidence>
<keyword evidence="5 7" id="KW-1133">Transmembrane helix</keyword>
<keyword evidence="3 7" id="KW-0812">Transmembrane</keyword>
<comment type="subcellular location">
    <subcellularLocation>
        <location evidence="1 7">Endoplasmic reticulum membrane</location>
        <topology evidence="1 7">Multi-pass membrane protein</topology>
    </subcellularLocation>
</comment>
<feature type="transmembrane region" description="Helical" evidence="7">
    <location>
        <begin position="116"/>
        <end position="139"/>
    </location>
</feature>
<comment type="function">
    <text evidence="7">Stabilizer subunit of the dolichol-phosphate mannose (DPM) synthase complex; tethers catalytic subunit to the ER.</text>
</comment>
<feature type="transmembrane region" description="Helical" evidence="7">
    <location>
        <begin position="40"/>
        <end position="57"/>
    </location>
</feature>
<evidence type="ECO:0000256" key="7">
    <source>
        <dbReference type="RuleBase" id="RU365085"/>
    </source>
</evidence>
<evidence type="ECO:0000256" key="2">
    <source>
        <dbReference type="ARBA" id="ARBA00010430"/>
    </source>
</evidence>
<organism evidence="8 9">
    <name type="scientific">Nannochloropsis gaditana</name>
    <dbReference type="NCBI Taxonomy" id="72520"/>
    <lineage>
        <taxon>Eukaryota</taxon>
        <taxon>Sar</taxon>
        <taxon>Stramenopiles</taxon>
        <taxon>Ochrophyta</taxon>
        <taxon>Eustigmatophyceae</taxon>
        <taxon>Eustigmatales</taxon>
        <taxon>Monodopsidaceae</taxon>
        <taxon>Nannochloropsis</taxon>
    </lineage>
</organism>
<gene>
    <name evidence="8" type="primary">dpm3</name>
    <name evidence="8" type="ORF">Naga_100934g2</name>
</gene>
<comment type="similarity">
    <text evidence="2 7">Belongs to the DPM3 family.</text>
</comment>
<proteinExistence type="inferred from homology"/>